<feature type="transmembrane region" description="Helical" evidence="1">
    <location>
        <begin position="96"/>
        <end position="118"/>
    </location>
</feature>
<reference evidence="2 3" key="1">
    <citation type="submission" date="2018-11" db="EMBL/GenBank/DDBJ databases">
        <authorList>
            <consortium name="Pathogen Informatics"/>
        </authorList>
    </citation>
    <scope>NUCLEOTIDE SEQUENCE [LARGE SCALE GENOMIC DNA]</scope>
</reference>
<dbReference type="AlphaFoldDB" id="A0A3P7SKP0"/>
<accession>A0A3P7SKP0</accession>
<keyword evidence="1" id="KW-0812">Transmembrane</keyword>
<protein>
    <submittedName>
        <fullName evidence="2">Uncharacterized protein</fullName>
    </submittedName>
</protein>
<evidence type="ECO:0000313" key="2">
    <source>
        <dbReference type="EMBL" id="VDO07299.1"/>
    </source>
</evidence>
<evidence type="ECO:0000313" key="3">
    <source>
        <dbReference type="Proteomes" id="UP000280834"/>
    </source>
</evidence>
<dbReference type="EMBL" id="UZAG01000133">
    <property type="protein sequence ID" value="VDO07299.1"/>
    <property type="molecule type" value="Genomic_DNA"/>
</dbReference>
<keyword evidence="1" id="KW-1133">Transmembrane helix</keyword>
<keyword evidence="1" id="KW-0472">Membrane</keyword>
<sequence length="136" mass="15649">MVLRRHSLSATCETSGNETLRLLDLRMVRRLIFISLKAQLCNVHNGSPCNVFFFSFKLYHIFDCIGRHETQKHCSTKKQILSFRILSFSLSDSGTVTFLFCTFFFPSYILILNATMAIQIRLSHSSLELYPNKFGA</sequence>
<dbReference type="Proteomes" id="UP000280834">
    <property type="component" value="Unassembled WGS sequence"/>
</dbReference>
<evidence type="ECO:0000256" key="1">
    <source>
        <dbReference type="SAM" id="Phobius"/>
    </source>
</evidence>
<gene>
    <name evidence="2" type="ORF">BTMF_LOCUS307</name>
</gene>
<proteinExistence type="predicted"/>
<name>A0A3P7SKP0_9BILA</name>
<keyword evidence="3" id="KW-1185">Reference proteome</keyword>
<organism evidence="2 3">
    <name type="scientific">Brugia timori</name>
    <dbReference type="NCBI Taxonomy" id="42155"/>
    <lineage>
        <taxon>Eukaryota</taxon>
        <taxon>Metazoa</taxon>
        <taxon>Ecdysozoa</taxon>
        <taxon>Nematoda</taxon>
        <taxon>Chromadorea</taxon>
        <taxon>Rhabditida</taxon>
        <taxon>Spirurina</taxon>
        <taxon>Spiruromorpha</taxon>
        <taxon>Filarioidea</taxon>
        <taxon>Onchocercidae</taxon>
        <taxon>Brugia</taxon>
    </lineage>
</organism>